<evidence type="ECO:0000256" key="2">
    <source>
        <dbReference type="ARBA" id="ARBA00023125"/>
    </source>
</evidence>
<dbReference type="Proteomes" id="UP001500449">
    <property type="component" value="Unassembled WGS sequence"/>
</dbReference>
<keyword evidence="3" id="KW-0804">Transcription</keyword>
<dbReference type="InterPro" id="IPR011711">
    <property type="entry name" value="GntR_C"/>
</dbReference>
<dbReference type="EMBL" id="BAAAQK010000025">
    <property type="protein sequence ID" value="GAA1872135.1"/>
    <property type="molecule type" value="Genomic_DNA"/>
</dbReference>
<evidence type="ECO:0000256" key="3">
    <source>
        <dbReference type="ARBA" id="ARBA00023163"/>
    </source>
</evidence>
<feature type="domain" description="HTH gntR-type" evidence="4">
    <location>
        <begin position="18"/>
        <end position="85"/>
    </location>
</feature>
<dbReference type="SUPFAM" id="SSF46785">
    <property type="entry name" value="Winged helix' DNA-binding domain"/>
    <property type="match status" value="1"/>
</dbReference>
<dbReference type="PANTHER" id="PTHR43537">
    <property type="entry name" value="TRANSCRIPTIONAL REGULATOR, GNTR FAMILY"/>
    <property type="match status" value="1"/>
</dbReference>
<dbReference type="CDD" id="cd07377">
    <property type="entry name" value="WHTH_GntR"/>
    <property type="match status" value="1"/>
</dbReference>
<evidence type="ECO:0000313" key="6">
    <source>
        <dbReference type="Proteomes" id="UP001500449"/>
    </source>
</evidence>
<keyword evidence="1" id="KW-0805">Transcription regulation</keyword>
<dbReference type="SMART" id="SM00345">
    <property type="entry name" value="HTH_GNTR"/>
    <property type="match status" value="1"/>
</dbReference>
<name>A0ABN2NMU3_9PSEU</name>
<dbReference type="InterPro" id="IPR036390">
    <property type="entry name" value="WH_DNA-bd_sf"/>
</dbReference>
<dbReference type="Gene3D" id="1.20.120.530">
    <property type="entry name" value="GntR ligand-binding domain-like"/>
    <property type="match status" value="1"/>
</dbReference>
<dbReference type="PANTHER" id="PTHR43537:SF49">
    <property type="entry name" value="TRANSCRIPTIONAL REGULATORY PROTEIN"/>
    <property type="match status" value="1"/>
</dbReference>
<dbReference type="Pfam" id="PF07729">
    <property type="entry name" value="FCD"/>
    <property type="match status" value="1"/>
</dbReference>
<dbReference type="InterPro" id="IPR036388">
    <property type="entry name" value="WH-like_DNA-bd_sf"/>
</dbReference>
<evidence type="ECO:0000259" key="4">
    <source>
        <dbReference type="PROSITE" id="PS50949"/>
    </source>
</evidence>
<keyword evidence="6" id="KW-1185">Reference proteome</keyword>
<accession>A0ABN2NMU3</accession>
<keyword evidence="2" id="KW-0238">DNA-binding</keyword>
<dbReference type="InterPro" id="IPR008920">
    <property type="entry name" value="TF_FadR/GntR_C"/>
</dbReference>
<dbReference type="SUPFAM" id="SSF48008">
    <property type="entry name" value="GntR ligand-binding domain-like"/>
    <property type="match status" value="1"/>
</dbReference>
<evidence type="ECO:0000313" key="5">
    <source>
        <dbReference type="EMBL" id="GAA1872135.1"/>
    </source>
</evidence>
<proteinExistence type="predicted"/>
<dbReference type="PROSITE" id="PS50949">
    <property type="entry name" value="HTH_GNTR"/>
    <property type="match status" value="1"/>
</dbReference>
<organism evidence="5 6">
    <name type="scientific">Pseudonocardia ailaonensis</name>
    <dbReference type="NCBI Taxonomy" id="367279"/>
    <lineage>
        <taxon>Bacteria</taxon>
        <taxon>Bacillati</taxon>
        <taxon>Actinomycetota</taxon>
        <taxon>Actinomycetes</taxon>
        <taxon>Pseudonocardiales</taxon>
        <taxon>Pseudonocardiaceae</taxon>
        <taxon>Pseudonocardia</taxon>
    </lineage>
</organism>
<dbReference type="Gene3D" id="1.10.10.10">
    <property type="entry name" value="Winged helix-like DNA-binding domain superfamily/Winged helix DNA-binding domain"/>
    <property type="match status" value="1"/>
</dbReference>
<dbReference type="InterPro" id="IPR000524">
    <property type="entry name" value="Tscrpt_reg_HTH_GntR"/>
</dbReference>
<evidence type="ECO:0000256" key="1">
    <source>
        <dbReference type="ARBA" id="ARBA00023015"/>
    </source>
</evidence>
<comment type="caution">
    <text evidence="5">The sequence shown here is derived from an EMBL/GenBank/DDBJ whole genome shotgun (WGS) entry which is preliminary data.</text>
</comment>
<sequence length="229" mass="25682">MVNRELHEYDRGVALRSLTKSEAAYQEIRAQILDGRLAPDAIVDQDELSASLQLSTTPVREALRRLEAEQLVTMEAHRRLRVAPLDPSDVRHLYVVRIELEPLAAELAAEAATSAAIAYAQALVTRDPSESSESFERLGGNPALHRAIYLSCGNPILITVLESLSDRAERYRMLLVDEALEVPTAQEDHRKIVEAFAERDGKRLRGLMREHLIDSLAHFMASPPSVWRK</sequence>
<dbReference type="Pfam" id="PF00392">
    <property type="entry name" value="GntR"/>
    <property type="match status" value="1"/>
</dbReference>
<gene>
    <name evidence="5" type="ORF">GCM10009836_61310</name>
</gene>
<dbReference type="SMART" id="SM00895">
    <property type="entry name" value="FCD"/>
    <property type="match status" value="1"/>
</dbReference>
<reference evidence="5 6" key="1">
    <citation type="journal article" date="2019" name="Int. J. Syst. Evol. Microbiol.">
        <title>The Global Catalogue of Microorganisms (GCM) 10K type strain sequencing project: providing services to taxonomists for standard genome sequencing and annotation.</title>
        <authorList>
            <consortium name="The Broad Institute Genomics Platform"/>
            <consortium name="The Broad Institute Genome Sequencing Center for Infectious Disease"/>
            <person name="Wu L."/>
            <person name="Ma J."/>
        </authorList>
    </citation>
    <scope>NUCLEOTIDE SEQUENCE [LARGE SCALE GENOMIC DNA]</scope>
    <source>
        <strain evidence="5 6">JCM 16009</strain>
    </source>
</reference>
<protein>
    <submittedName>
        <fullName evidence="5">GntR family transcriptional regulator</fullName>
    </submittedName>
</protein>